<dbReference type="PANTHER" id="PTHR43245:SF13">
    <property type="entry name" value="UDP-D-APIOSE_UDP-D-XYLOSE SYNTHASE 2"/>
    <property type="match status" value="1"/>
</dbReference>
<sequence length="327" mass="35226">MRILILGGTVFLSRRIAELALELGHEVTCLARGAVSVPPPGAAFVQEDRDGSTPYVGVDRDWDVVVEVSWQPHQVEDALRFLGARAGLWIYVSSCSVYADNSVPGADESATLLPAYDGDTPAPGESYGEAKVACEELCRSYRNNGVLIARPGLICGPGDPSDRFGYWPGRLARSGTVIVPAIRDRPTQTIDVDDLAGWLLTAAARGLTGVFNTVGPSTGFGDLIDQTASQVGFGGLLRWVEPDWLADHGVAYWAGPDSLPHWLPEGYDGFASRSAGAARAEGLTQRPVQETIKRVLEDERRRGLDRERKSGLSAGTEEQLLAQLPDR</sequence>
<dbReference type="Pfam" id="PF01370">
    <property type="entry name" value="Epimerase"/>
    <property type="match status" value="1"/>
</dbReference>
<dbReference type="Proteomes" id="UP001597307">
    <property type="component" value="Unassembled WGS sequence"/>
</dbReference>
<evidence type="ECO:0000256" key="1">
    <source>
        <dbReference type="SAM" id="MobiDB-lite"/>
    </source>
</evidence>
<dbReference type="InterPro" id="IPR036291">
    <property type="entry name" value="NAD(P)-bd_dom_sf"/>
</dbReference>
<organism evidence="3 4">
    <name type="scientific">Arthrobacter flavus</name>
    <dbReference type="NCBI Taxonomy" id="95172"/>
    <lineage>
        <taxon>Bacteria</taxon>
        <taxon>Bacillati</taxon>
        <taxon>Actinomycetota</taxon>
        <taxon>Actinomycetes</taxon>
        <taxon>Micrococcales</taxon>
        <taxon>Micrococcaceae</taxon>
        <taxon>Arthrobacter</taxon>
    </lineage>
</organism>
<feature type="domain" description="NAD-dependent epimerase/dehydratase" evidence="2">
    <location>
        <begin position="88"/>
        <end position="205"/>
    </location>
</feature>
<dbReference type="EMBL" id="JBHUGA010000002">
    <property type="protein sequence ID" value="MFD1845067.1"/>
    <property type="molecule type" value="Genomic_DNA"/>
</dbReference>
<dbReference type="Gene3D" id="3.40.50.720">
    <property type="entry name" value="NAD(P)-binding Rossmann-like Domain"/>
    <property type="match status" value="1"/>
</dbReference>
<dbReference type="InterPro" id="IPR001509">
    <property type="entry name" value="Epimerase_deHydtase"/>
</dbReference>
<comment type="caution">
    <text evidence="3">The sequence shown here is derived from an EMBL/GenBank/DDBJ whole genome shotgun (WGS) entry which is preliminary data.</text>
</comment>
<evidence type="ECO:0000313" key="3">
    <source>
        <dbReference type="EMBL" id="MFD1845067.1"/>
    </source>
</evidence>
<evidence type="ECO:0000259" key="2">
    <source>
        <dbReference type="Pfam" id="PF01370"/>
    </source>
</evidence>
<protein>
    <submittedName>
        <fullName evidence="3">NAD-dependent epimerase/dehydratase family protein</fullName>
    </submittedName>
</protein>
<dbReference type="InterPro" id="IPR050177">
    <property type="entry name" value="Lipid_A_modif_metabolic_enz"/>
</dbReference>
<feature type="region of interest" description="Disordered" evidence="1">
    <location>
        <begin position="289"/>
        <end position="327"/>
    </location>
</feature>
<reference evidence="4" key="1">
    <citation type="journal article" date="2019" name="Int. J. Syst. Evol. Microbiol.">
        <title>The Global Catalogue of Microorganisms (GCM) 10K type strain sequencing project: providing services to taxonomists for standard genome sequencing and annotation.</title>
        <authorList>
            <consortium name="The Broad Institute Genomics Platform"/>
            <consortium name="The Broad Institute Genome Sequencing Center for Infectious Disease"/>
            <person name="Wu L."/>
            <person name="Ma J."/>
        </authorList>
    </citation>
    <scope>NUCLEOTIDE SEQUENCE [LARGE SCALE GENOMIC DNA]</scope>
    <source>
        <strain evidence="4">JCM 11496</strain>
    </source>
</reference>
<accession>A0ABW4Q2T8</accession>
<dbReference type="SUPFAM" id="SSF51735">
    <property type="entry name" value="NAD(P)-binding Rossmann-fold domains"/>
    <property type="match status" value="1"/>
</dbReference>
<feature type="compositionally biased region" description="Basic and acidic residues" evidence="1">
    <location>
        <begin position="291"/>
        <end position="310"/>
    </location>
</feature>
<dbReference type="RefSeq" id="WP_343877041.1">
    <property type="nucleotide sequence ID" value="NZ_BAAAIJ010000002.1"/>
</dbReference>
<name>A0ABW4Q2T8_9MICC</name>
<evidence type="ECO:0000313" key="4">
    <source>
        <dbReference type="Proteomes" id="UP001597307"/>
    </source>
</evidence>
<dbReference type="PANTHER" id="PTHR43245">
    <property type="entry name" value="BIFUNCTIONAL POLYMYXIN RESISTANCE PROTEIN ARNA"/>
    <property type="match status" value="1"/>
</dbReference>
<proteinExistence type="predicted"/>
<gene>
    <name evidence="3" type="ORF">ACFSFX_00440</name>
</gene>
<keyword evidence="4" id="KW-1185">Reference proteome</keyword>